<protein>
    <submittedName>
        <fullName evidence="1">Uncharacterized protein</fullName>
    </submittedName>
</protein>
<keyword evidence="2" id="KW-1185">Reference proteome</keyword>
<sequence>MAHAEEDEKVLQVQNSQKELYSPILVNASIVFMVVFAAIVLTIGWLTIRHIVKVAKFEIIAISTKLEKKYNLLQKEVTRQLTRANALADQTQAVLDGFSTSLSALNGNVWLAVQCNTKSEIDSGCTIQAPGKEATKFDLCTEIGRSQWKSYVQAQMQPKLRYKDIVKRDANNRPYLRVVVHGRGWVSIRQLEQEEQLYGPNAEVVGTAESPCRTKSLSLMPRRTAVSS</sequence>
<organism evidence="1 2">
    <name type="scientific">Naganishia cerealis</name>
    <dbReference type="NCBI Taxonomy" id="610337"/>
    <lineage>
        <taxon>Eukaryota</taxon>
        <taxon>Fungi</taxon>
        <taxon>Dikarya</taxon>
        <taxon>Basidiomycota</taxon>
        <taxon>Agaricomycotina</taxon>
        <taxon>Tremellomycetes</taxon>
        <taxon>Filobasidiales</taxon>
        <taxon>Filobasidiaceae</taxon>
        <taxon>Naganishia</taxon>
    </lineage>
</organism>
<name>A0ACC2VB50_9TREE</name>
<comment type="caution">
    <text evidence="1">The sequence shown here is derived from an EMBL/GenBank/DDBJ whole genome shotgun (WGS) entry which is preliminary data.</text>
</comment>
<proteinExistence type="predicted"/>
<dbReference type="Proteomes" id="UP001241377">
    <property type="component" value="Unassembled WGS sequence"/>
</dbReference>
<gene>
    <name evidence="1" type="ORF">QFC19_007311</name>
</gene>
<evidence type="ECO:0000313" key="2">
    <source>
        <dbReference type="Proteomes" id="UP001241377"/>
    </source>
</evidence>
<dbReference type="EMBL" id="JASBWR010000095">
    <property type="protein sequence ID" value="KAJ9096209.1"/>
    <property type="molecule type" value="Genomic_DNA"/>
</dbReference>
<evidence type="ECO:0000313" key="1">
    <source>
        <dbReference type="EMBL" id="KAJ9096209.1"/>
    </source>
</evidence>
<accession>A0ACC2VB50</accession>
<reference evidence="1" key="1">
    <citation type="submission" date="2023-04" db="EMBL/GenBank/DDBJ databases">
        <title>Draft Genome sequencing of Naganishia species isolated from polar environments using Oxford Nanopore Technology.</title>
        <authorList>
            <person name="Leo P."/>
            <person name="Venkateswaran K."/>
        </authorList>
    </citation>
    <scope>NUCLEOTIDE SEQUENCE</scope>
    <source>
        <strain evidence="1">MNA-CCFEE 5261</strain>
    </source>
</reference>